<evidence type="ECO:0000256" key="8">
    <source>
        <dbReference type="ARBA" id="ARBA00022679"/>
    </source>
</evidence>
<keyword evidence="12" id="KW-0067">ATP-binding</keyword>
<evidence type="ECO:0000256" key="16">
    <source>
        <dbReference type="ARBA" id="ARBA00051245"/>
    </source>
</evidence>
<reference evidence="21 22" key="1">
    <citation type="submission" date="2019-03" db="EMBL/GenBank/DDBJ databases">
        <title>Genomic Encyclopedia of Type Strains, Phase IV (KMG-IV): sequencing the most valuable type-strain genomes for metagenomic binning, comparative biology and taxonomic classification.</title>
        <authorList>
            <person name="Goeker M."/>
        </authorList>
    </citation>
    <scope>NUCLEOTIDE SEQUENCE [LARGE SCALE GENOMIC DNA]</scope>
    <source>
        <strain evidence="21 22">DSM 45775</strain>
    </source>
</reference>
<keyword evidence="8" id="KW-0808">Transferase</keyword>
<dbReference type="PANTHER" id="PTHR32309:SF13">
    <property type="entry name" value="FERRIC ENTEROBACTIN TRANSPORT PROTEIN FEPE"/>
    <property type="match status" value="1"/>
</dbReference>
<comment type="subcellular location">
    <subcellularLocation>
        <location evidence="1">Cell inner membrane</location>
        <topology evidence="1">Multi-pass membrane protein</topology>
    </subcellularLocation>
</comment>
<evidence type="ECO:0000256" key="17">
    <source>
        <dbReference type="SAM" id="MobiDB-lite"/>
    </source>
</evidence>
<feature type="transmembrane region" description="Helical" evidence="18">
    <location>
        <begin position="14"/>
        <end position="34"/>
    </location>
</feature>
<organism evidence="21 22">
    <name type="scientific">Actinomycetospora succinea</name>
    <dbReference type="NCBI Taxonomy" id="663603"/>
    <lineage>
        <taxon>Bacteria</taxon>
        <taxon>Bacillati</taxon>
        <taxon>Actinomycetota</taxon>
        <taxon>Actinomycetes</taxon>
        <taxon>Pseudonocardiales</taxon>
        <taxon>Pseudonocardiaceae</taxon>
        <taxon>Actinomycetospora</taxon>
    </lineage>
</organism>
<dbReference type="AlphaFoldDB" id="A0A4R6UPD4"/>
<dbReference type="RefSeq" id="WP_133829338.1">
    <property type="nucleotide sequence ID" value="NZ_BAABHR010000021.1"/>
</dbReference>
<feature type="domain" description="Polysaccharide chain length determinant N-terminal" evidence="19">
    <location>
        <begin position="2"/>
        <end position="88"/>
    </location>
</feature>
<dbReference type="InterPro" id="IPR025669">
    <property type="entry name" value="AAA_dom"/>
</dbReference>
<comment type="catalytic activity">
    <reaction evidence="16">
        <text>L-tyrosyl-[protein] + ATP = O-phospho-L-tyrosyl-[protein] + ADP + H(+)</text>
        <dbReference type="Rhea" id="RHEA:10596"/>
        <dbReference type="Rhea" id="RHEA-COMP:10136"/>
        <dbReference type="Rhea" id="RHEA-COMP:20101"/>
        <dbReference type="ChEBI" id="CHEBI:15378"/>
        <dbReference type="ChEBI" id="CHEBI:30616"/>
        <dbReference type="ChEBI" id="CHEBI:46858"/>
        <dbReference type="ChEBI" id="CHEBI:61978"/>
        <dbReference type="ChEBI" id="CHEBI:456216"/>
        <dbReference type="EC" id="2.7.10.2"/>
    </reaction>
</comment>
<evidence type="ECO:0000256" key="14">
    <source>
        <dbReference type="ARBA" id="ARBA00023136"/>
    </source>
</evidence>
<keyword evidence="14 18" id="KW-0472">Membrane</keyword>
<dbReference type="SUPFAM" id="SSF52540">
    <property type="entry name" value="P-loop containing nucleoside triphosphate hydrolases"/>
    <property type="match status" value="1"/>
</dbReference>
<evidence type="ECO:0000256" key="13">
    <source>
        <dbReference type="ARBA" id="ARBA00022989"/>
    </source>
</evidence>
<dbReference type="CDD" id="cd05387">
    <property type="entry name" value="BY-kinase"/>
    <property type="match status" value="1"/>
</dbReference>
<dbReference type="OrthoDB" id="9812433at2"/>
<evidence type="ECO:0000259" key="19">
    <source>
        <dbReference type="Pfam" id="PF02706"/>
    </source>
</evidence>
<protein>
    <recommendedName>
        <fullName evidence="5">non-specific protein-tyrosine kinase</fullName>
        <ecNumber evidence="5">2.7.10.2</ecNumber>
    </recommendedName>
</protein>
<name>A0A4R6UPD4_9PSEU</name>
<dbReference type="EC" id="2.7.10.2" evidence="5"/>
<dbReference type="Pfam" id="PF02706">
    <property type="entry name" value="Wzz"/>
    <property type="match status" value="1"/>
</dbReference>
<comment type="similarity">
    <text evidence="2">Belongs to the CpsC/CapA family.</text>
</comment>
<dbReference type="GO" id="GO:0005524">
    <property type="term" value="F:ATP binding"/>
    <property type="evidence" value="ECO:0007669"/>
    <property type="project" value="UniProtKB-KW"/>
</dbReference>
<evidence type="ECO:0000256" key="4">
    <source>
        <dbReference type="ARBA" id="ARBA00008883"/>
    </source>
</evidence>
<dbReference type="PANTHER" id="PTHR32309">
    <property type="entry name" value="TYROSINE-PROTEIN KINASE"/>
    <property type="match status" value="1"/>
</dbReference>
<keyword evidence="13 18" id="KW-1133">Transmembrane helix</keyword>
<evidence type="ECO:0000256" key="10">
    <source>
        <dbReference type="ARBA" id="ARBA00022741"/>
    </source>
</evidence>
<dbReference type="InterPro" id="IPR003856">
    <property type="entry name" value="LPS_length_determ_N"/>
</dbReference>
<keyword evidence="7" id="KW-0997">Cell inner membrane</keyword>
<dbReference type="InterPro" id="IPR050445">
    <property type="entry name" value="Bact_polysacc_biosynth/exp"/>
</dbReference>
<dbReference type="Proteomes" id="UP000295705">
    <property type="component" value="Unassembled WGS sequence"/>
</dbReference>
<comment type="similarity">
    <text evidence="3">Belongs to the CpsD/CapB family.</text>
</comment>
<proteinExistence type="inferred from homology"/>
<keyword evidence="6" id="KW-1003">Cell membrane</keyword>
<evidence type="ECO:0000256" key="15">
    <source>
        <dbReference type="ARBA" id="ARBA00023137"/>
    </source>
</evidence>
<keyword evidence="10" id="KW-0547">Nucleotide-binding</keyword>
<evidence type="ECO:0000259" key="20">
    <source>
        <dbReference type="Pfam" id="PF13614"/>
    </source>
</evidence>
<dbReference type="InterPro" id="IPR005702">
    <property type="entry name" value="Wzc-like_C"/>
</dbReference>
<evidence type="ECO:0000256" key="5">
    <source>
        <dbReference type="ARBA" id="ARBA00011903"/>
    </source>
</evidence>
<feature type="domain" description="AAA" evidence="20">
    <location>
        <begin position="275"/>
        <end position="391"/>
    </location>
</feature>
<evidence type="ECO:0000256" key="6">
    <source>
        <dbReference type="ARBA" id="ARBA00022475"/>
    </source>
</evidence>
<dbReference type="NCBIfam" id="TIGR01007">
    <property type="entry name" value="eps_fam"/>
    <property type="match status" value="1"/>
</dbReference>
<evidence type="ECO:0000256" key="1">
    <source>
        <dbReference type="ARBA" id="ARBA00004429"/>
    </source>
</evidence>
<dbReference type="GO" id="GO:0005886">
    <property type="term" value="C:plasma membrane"/>
    <property type="evidence" value="ECO:0007669"/>
    <property type="project" value="UniProtKB-SubCell"/>
</dbReference>
<evidence type="ECO:0000313" key="21">
    <source>
        <dbReference type="EMBL" id="TDQ48851.1"/>
    </source>
</evidence>
<evidence type="ECO:0000256" key="7">
    <source>
        <dbReference type="ARBA" id="ARBA00022519"/>
    </source>
</evidence>
<evidence type="ECO:0000313" key="22">
    <source>
        <dbReference type="Proteomes" id="UP000295705"/>
    </source>
</evidence>
<dbReference type="Gene3D" id="3.40.50.300">
    <property type="entry name" value="P-loop containing nucleotide triphosphate hydrolases"/>
    <property type="match status" value="1"/>
</dbReference>
<evidence type="ECO:0000256" key="18">
    <source>
        <dbReference type="SAM" id="Phobius"/>
    </source>
</evidence>
<accession>A0A4R6UPD4</accession>
<evidence type="ECO:0000256" key="9">
    <source>
        <dbReference type="ARBA" id="ARBA00022692"/>
    </source>
</evidence>
<evidence type="ECO:0000256" key="12">
    <source>
        <dbReference type="ARBA" id="ARBA00022840"/>
    </source>
</evidence>
<dbReference type="EMBL" id="SNYO01000011">
    <property type="protein sequence ID" value="TDQ48851.1"/>
    <property type="molecule type" value="Genomic_DNA"/>
</dbReference>
<dbReference type="Pfam" id="PF13614">
    <property type="entry name" value="AAA_31"/>
    <property type="match status" value="1"/>
</dbReference>
<keyword evidence="9 18" id="KW-0812">Transmembrane</keyword>
<keyword evidence="11" id="KW-0418">Kinase</keyword>
<comment type="caution">
    <text evidence="21">The sequence shown here is derived from an EMBL/GenBank/DDBJ whole genome shotgun (WGS) entry which is preliminary data.</text>
</comment>
<gene>
    <name evidence="21" type="ORF">EV188_11121</name>
</gene>
<keyword evidence="22" id="KW-1185">Reference proteome</keyword>
<keyword evidence="15" id="KW-0829">Tyrosine-protein kinase</keyword>
<feature type="region of interest" description="Disordered" evidence="17">
    <location>
        <begin position="463"/>
        <end position="500"/>
    </location>
</feature>
<evidence type="ECO:0000256" key="11">
    <source>
        <dbReference type="ARBA" id="ARBA00022777"/>
    </source>
</evidence>
<dbReference type="InterPro" id="IPR027417">
    <property type="entry name" value="P-loop_NTPase"/>
</dbReference>
<comment type="similarity">
    <text evidence="4">Belongs to the etk/wzc family.</text>
</comment>
<dbReference type="GO" id="GO:0004715">
    <property type="term" value="F:non-membrane spanning protein tyrosine kinase activity"/>
    <property type="evidence" value="ECO:0007669"/>
    <property type="project" value="UniProtKB-EC"/>
</dbReference>
<evidence type="ECO:0000256" key="3">
    <source>
        <dbReference type="ARBA" id="ARBA00007316"/>
    </source>
</evidence>
<sequence length="500" mass="52806">MTLQSYLRAIKERWVLVTLAVVLGVAAAVAVFFVRPVQYTAETSLYVSAQATGGTQEAFQAAQLSEQRVSSYTELATSPRVTMETIERLGLPYRPEQLAQKLTATSALNSIIINVSATDPSPAQAARIADTVGIVTAEAVYDLERQGGPGSPAPVSVRLVQPAPLPDSPSSPGLPITIFLGLAAGLVIGLGAAVARHSLDTSVSSREALRLASEAPNLGDIPYDARAAAGQFDQSGQRFSARAESFRQLRTNLQFVDVDRPRRVLLVTSSVQSEGKTTTVIDLALALSAAGHSVLAIDADLRRPHLADATGLESAVGLTSVLAGRMRMEAAVQTWQRSFDILPSGPQPPNPSELLASRQMRQLLDEARARYDFVVVDSPPLLPVTDAAAIAPSTDGALLVCRFKTTKTWQVARSAGALRAVSVEPLGTILTMAPESGGGEYGGYSAPAAAGLQVPPDQHREAVIAGHPSPRPRGSAAVPAHRRPTNPTEDDTEVTRTWPS</sequence>
<evidence type="ECO:0000256" key="2">
    <source>
        <dbReference type="ARBA" id="ARBA00006683"/>
    </source>
</evidence>